<proteinExistence type="predicted"/>
<evidence type="ECO:0000313" key="1">
    <source>
        <dbReference type="EMBL" id="EIJ65025.1"/>
    </source>
</evidence>
<dbReference type="EMBL" id="AEXL02000161">
    <property type="protein sequence ID" value="EIJ65025.1"/>
    <property type="molecule type" value="Genomic_DNA"/>
</dbReference>
<keyword evidence="2" id="KW-1185">Reference proteome</keyword>
<protein>
    <submittedName>
        <fullName evidence="1">Uncharacterized protein</fullName>
    </submittedName>
</protein>
<dbReference type="Proteomes" id="UP000003423">
    <property type="component" value="Unassembled WGS sequence"/>
</dbReference>
<gene>
    <name evidence="1" type="ORF">BD31_I0801</name>
</gene>
<comment type="caution">
    <text evidence="1">The sequence shown here is derived from an EMBL/GenBank/DDBJ whole genome shotgun (WGS) entry which is preliminary data.</text>
</comment>
<accession>I3CZY2</accession>
<evidence type="ECO:0000313" key="2">
    <source>
        <dbReference type="Proteomes" id="UP000003423"/>
    </source>
</evidence>
<organism evidence="1 2">
    <name type="scientific">Candidatus Nitrosopumilus salarius BD31</name>
    <dbReference type="NCBI Taxonomy" id="859350"/>
    <lineage>
        <taxon>Archaea</taxon>
        <taxon>Nitrososphaerota</taxon>
        <taxon>Nitrososphaeria</taxon>
        <taxon>Nitrosopumilales</taxon>
        <taxon>Nitrosopumilaceae</taxon>
        <taxon>Nitrosopumilus</taxon>
    </lineage>
</organism>
<sequence length="114" mass="14160">MIYPKWYEKFGKWIQKRDRIIQKGQRSHLLISHFLDGFEIYESEFYYNCDLTKRDIREILGILNHFRQECIWNYKFSHDPELKWYCSDDFVEHLQTLDVVTSYLTFAEINQIFY</sequence>
<dbReference type="PATRIC" id="fig|859350.6.peg.1937"/>
<name>I3CZY2_9ARCH</name>
<dbReference type="AlphaFoldDB" id="I3CZY2"/>
<dbReference type="RefSeq" id="WP_008301623.1">
    <property type="nucleotide sequence ID" value="NZ_AEXL02000161.1"/>
</dbReference>
<reference evidence="1 2" key="1">
    <citation type="journal article" date="2012" name="J. Bacteriol.">
        <title>Genome sequence of "Candidatus Nitrosopumilus salaria" BD31, an ammonia-oxidizing archaeon from the San Francisco Bay estuary.</title>
        <authorList>
            <person name="Mosier A.C."/>
            <person name="Allen E.E."/>
            <person name="Kim M."/>
            <person name="Ferriera S."/>
            <person name="Francis C.A."/>
        </authorList>
    </citation>
    <scope>NUCLEOTIDE SEQUENCE [LARGE SCALE GENOMIC DNA]</scope>
    <source>
        <strain evidence="1 2">BD31</strain>
    </source>
</reference>